<sequence>MSNPSHPHPMKEVGRLCPTPLRELIPLESPESVVSKPPLPSPPRTFLDASYILTTHLVPAASPRSTPDVPLPALPTWTPDKEQWKASVMRTAEEIASTRYKQWDGELASPGSTKPLWVCANRYVRKDVLGAEESRGLTLFAAHANGFPKEIWEPALLKLIEAQQAAQGAYAIDEIWVWEAVNHGDAFLVNAGNLGGMYDWQDNCRDILQFLMYYLPIDVTASALPTHLPCHSEALAHHRKTYGHQTRTLIAIGHSLGGCSITRAAISVPKLFSSIVLVDPIIRPHPREGPLLSGRTYQYVIGALQRQNQWSSREEARKRFNESPFFSVWDPAVLDIYLECGLCDDPNGGVKLKMPGIHEALVFSEVMTPYETWDLVDSLDTSIELKWIVPGKNPPEEAGVREMLVWRRPENASNVIIPFAGHLIVQEAPAALAEEIHSFLQRKYGFPASRL</sequence>
<dbReference type="InterPro" id="IPR000073">
    <property type="entry name" value="AB_hydrolase_1"/>
</dbReference>
<dbReference type="STRING" id="1314785.A0A165HDV2"/>
<accession>A0A165HDV2</accession>
<dbReference type="GO" id="GO:0016787">
    <property type="term" value="F:hydrolase activity"/>
    <property type="evidence" value="ECO:0007669"/>
    <property type="project" value="UniProtKB-KW"/>
</dbReference>
<evidence type="ECO:0000313" key="3">
    <source>
        <dbReference type="Proteomes" id="UP000076871"/>
    </source>
</evidence>
<dbReference type="OrthoDB" id="94039at2759"/>
<evidence type="ECO:0000313" key="2">
    <source>
        <dbReference type="EMBL" id="KZT11604.1"/>
    </source>
</evidence>
<dbReference type="InterPro" id="IPR029058">
    <property type="entry name" value="AB_hydrolase_fold"/>
</dbReference>
<name>A0A165HDV2_9APHY</name>
<gene>
    <name evidence="2" type="ORF">LAESUDRAFT_720855</name>
</gene>
<keyword evidence="2" id="KW-0378">Hydrolase</keyword>
<dbReference type="Proteomes" id="UP000076871">
    <property type="component" value="Unassembled WGS sequence"/>
</dbReference>
<dbReference type="EMBL" id="KV427607">
    <property type="protein sequence ID" value="KZT11604.1"/>
    <property type="molecule type" value="Genomic_DNA"/>
</dbReference>
<dbReference type="AlphaFoldDB" id="A0A165HDV2"/>
<dbReference type="InParanoid" id="A0A165HDV2"/>
<organism evidence="2 3">
    <name type="scientific">Laetiporus sulphureus 93-53</name>
    <dbReference type="NCBI Taxonomy" id="1314785"/>
    <lineage>
        <taxon>Eukaryota</taxon>
        <taxon>Fungi</taxon>
        <taxon>Dikarya</taxon>
        <taxon>Basidiomycota</taxon>
        <taxon>Agaricomycotina</taxon>
        <taxon>Agaricomycetes</taxon>
        <taxon>Polyporales</taxon>
        <taxon>Laetiporus</taxon>
    </lineage>
</organism>
<feature type="domain" description="AB hydrolase-1" evidence="1">
    <location>
        <begin position="142"/>
        <end position="434"/>
    </location>
</feature>
<dbReference type="Gene3D" id="3.40.50.1820">
    <property type="entry name" value="alpha/beta hydrolase"/>
    <property type="match status" value="1"/>
</dbReference>
<dbReference type="RefSeq" id="XP_040769344.1">
    <property type="nucleotide sequence ID" value="XM_040907902.1"/>
</dbReference>
<evidence type="ECO:0000259" key="1">
    <source>
        <dbReference type="Pfam" id="PF12697"/>
    </source>
</evidence>
<dbReference type="SUPFAM" id="SSF53474">
    <property type="entry name" value="alpha/beta-Hydrolases"/>
    <property type="match status" value="1"/>
</dbReference>
<keyword evidence="3" id="KW-1185">Reference proteome</keyword>
<dbReference type="GeneID" id="63824931"/>
<proteinExistence type="predicted"/>
<dbReference type="Pfam" id="PF12697">
    <property type="entry name" value="Abhydrolase_6"/>
    <property type="match status" value="1"/>
</dbReference>
<reference evidence="2 3" key="1">
    <citation type="journal article" date="2016" name="Mol. Biol. Evol.">
        <title>Comparative Genomics of Early-Diverging Mushroom-Forming Fungi Provides Insights into the Origins of Lignocellulose Decay Capabilities.</title>
        <authorList>
            <person name="Nagy L.G."/>
            <person name="Riley R."/>
            <person name="Tritt A."/>
            <person name="Adam C."/>
            <person name="Daum C."/>
            <person name="Floudas D."/>
            <person name="Sun H."/>
            <person name="Yadav J.S."/>
            <person name="Pangilinan J."/>
            <person name="Larsson K.H."/>
            <person name="Matsuura K."/>
            <person name="Barry K."/>
            <person name="Labutti K."/>
            <person name="Kuo R."/>
            <person name="Ohm R.A."/>
            <person name="Bhattacharya S.S."/>
            <person name="Shirouzu T."/>
            <person name="Yoshinaga Y."/>
            <person name="Martin F.M."/>
            <person name="Grigoriev I.V."/>
            <person name="Hibbett D.S."/>
        </authorList>
    </citation>
    <scope>NUCLEOTIDE SEQUENCE [LARGE SCALE GENOMIC DNA]</scope>
    <source>
        <strain evidence="2 3">93-53</strain>
    </source>
</reference>
<protein>
    <submittedName>
        <fullName evidence="2">Alpha/beta-hydrolase</fullName>
    </submittedName>
</protein>